<keyword evidence="1" id="KW-0547">Nucleotide-binding</keyword>
<dbReference type="PANTHER" id="PTHR47959">
    <property type="entry name" value="ATP-DEPENDENT RNA HELICASE RHLE-RELATED"/>
    <property type="match status" value="1"/>
</dbReference>
<dbReference type="CDD" id="cd18787">
    <property type="entry name" value="SF2_C_DEAD"/>
    <property type="match status" value="1"/>
</dbReference>
<reference evidence="8" key="1">
    <citation type="submission" date="2023-07" db="EMBL/GenBank/DDBJ databases">
        <authorList>
            <consortium name="AG Swart"/>
            <person name="Singh M."/>
            <person name="Singh A."/>
            <person name="Seah K."/>
            <person name="Emmerich C."/>
        </authorList>
    </citation>
    <scope>NUCLEOTIDE SEQUENCE</scope>
    <source>
        <strain evidence="8">DP1</strain>
    </source>
</reference>
<dbReference type="SMART" id="SM00487">
    <property type="entry name" value="DEXDc"/>
    <property type="match status" value="1"/>
</dbReference>
<evidence type="ECO:0000256" key="1">
    <source>
        <dbReference type="ARBA" id="ARBA00022741"/>
    </source>
</evidence>
<dbReference type="SMART" id="SM00490">
    <property type="entry name" value="HELICc"/>
    <property type="match status" value="1"/>
</dbReference>
<evidence type="ECO:0000256" key="4">
    <source>
        <dbReference type="ARBA" id="ARBA00022840"/>
    </source>
</evidence>
<dbReference type="PROSITE" id="PS51194">
    <property type="entry name" value="HELICASE_CTER"/>
    <property type="match status" value="1"/>
</dbReference>
<dbReference type="InterPro" id="IPR014001">
    <property type="entry name" value="Helicase_ATP-bd"/>
</dbReference>
<dbReference type="InterPro" id="IPR050079">
    <property type="entry name" value="DEAD_box_RNA_helicase"/>
</dbReference>
<dbReference type="GO" id="GO:0016787">
    <property type="term" value="F:hydrolase activity"/>
    <property type="evidence" value="ECO:0007669"/>
    <property type="project" value="UniProtKB-KW"/>
</dbReference>
<dbReference type="InterPro" id="IPR001650">
    <property type="entry name" value="Helicase_C-like"/>
</dbReference>
<dbReference type="SUPFAM" id="SSF52540">
    <property type="entry name" value="P-loop containing nucleoside triphosphate hydrolases"/>
    <property type="match status" value="1"/>
</dbReference>
<organism evidence="8 9">
    <name type="scientific">Euplotes crassus</name>
    <dbReference type="NCBI Taxonomy" id="5936"/>
    <lineage>
        <taxon>Eukaryota</taxon>
        <taxon>Sar</taxon>
        <taxon>Alveolata</taxon>
        <taxon>Ciliophora</taxon>
        <taxon>Intramacronucleata</taxon>
        <taxon>Spirotrichea</taxon>
        <taxon>Hypotrichia</taxon>
        <taxon>Euplotida</taxon>
        <taxon>Euplotidae</taxon>
        <taxon>Moneuplotes</taxon>
    </lineage>
</organism>
<name>A0AAD1XBC2_EUPCR</name>
<dbReference type="EMBL" id="CAMPGE010005406">
    <property type="protein sequence ID" value="CAI2364260.1"/>
    <property type="molecule type" value="Genomic_DNA"/>
</dbReference>
<feature type="domain" description="Helicase ATP-binding" evidence="6">
    <location>
        <begin position="87"/>
        <end position="268"/>
    </location>
</feature>
<dbReference type="PROSITE" id="PS51192">
    <property type="entry name" value="HELICASE_ATP_BIND_1"/>
    <property type="match status" value="1"/>
</dbReference>
<evidence type="ECO:0000313" key="8">
    <source>
        <dbReference type="EMBL" id="CAI2364260.1"/>
    </source>
</evidence>
<dbReference type="PANTHER" id="PTHR47959:SF1">
    <property type="entry name" value="ATP-DEPENDENT RNA HELICASE DBPA"/>
    <property type="match status" value="1"/>
</dbReference>
<evidence type="ECO:0000259" key="6">
    <source>
        <dbReference type="PROSITE" id="PS51192"/>
    </source>
</evidence>
<evidence type="ECO:0000256" key="2">
    <source>
        <dbReference type="ARBA" id="ARBA00022801"/>
    </source>
</evidence>
<keyword evidence="4" id="KW-0067">ATP-binding</keyword>
<keyword evidence="9" id="KW-1185">Reference proteome</keyword>
<dbReference type="Proteomes" id="UP001295684">
    <property type="component" value="Unassembled WGS sequence"/>
</dbReference>
<feature type="region of interest" description="Disordered" evidence="5">
    <location>
        <begin position="1"/>
        <end position="32"/>
    </location>
</feature>
<evidence type="ECO:0008006" key="10">
    <source>
        <dbReference type="Google" id="ProtNLM"/>
    </source>
</evidence>
<dbReference type="AlphaFoldDB" id="A0AAD1XBC2"/>
<dbReference type="GO" id="GO:0003676">
    <property type="term" value="F:nucleic acid binding"/>
    <property type="evidence" value="ECO:0007669"/>
    <property type="project" value="InterPro"/>
</dbReference>
<dbReference type="Pfam" id="PF00270">
    <property type="entry name" value="DEAD"/>
    <property type="match status" value="1"/>
</dbReference>
<protein>
    <recommendedName>
        <fullName evidence="10">RNA helicase</fullName>
    </recommendedName>
</protein>
<comment type="caution">
    <text evidence="8">The sequence shown here is derived from an EMBL/GenBank/DDBJ whole genome shotgun (WGS) entry which is preliminary data.</text>
</comment>
<dbReference type="GO" id="GO:0003724">
    <property type="term" value="F:RNA helicase activity"/>
    <property type="evidence" value="ECO:0007669"/>
    <property type="project" value="TreeGrafter"/>
</dbReference>
<feature type="domain" description="Helicase C-terminal" evidence="7">
    <location>
        <begin position="294"/>
        <end position="444"/>
    </location>
</feature>
<dbReference type="GO" id="GO:0005524">
    <property type="term" value="F:ATP binding"/>
    <property type="evidence" value="ECO:0007669"/>
    <property type="project" value="UniProtKB-KW"/>
</dbReference>
<evidence type="ECO:0000256" key="3">
    <source>
        <dbReference type="ARBA" id="ARBA00022806"/>
    </source>
</evidence>
<gene>
    <name evidence="8" type="ORF">ECRASSUSDP1_LOCUS5603</name>
</gene>
<dbReference type="GO" id="GO:0005829">
    <property type="term" value="C:cytosol"/>
    <property type="evidence" value="ECO:0007669"/>
    <property type="project" value="TreeGrafter"/>
</dbReference>
<keyword evidence="2" id="KW-0378">Hydrolase</keyword>
<dbReference type="CDD" id="cd00268">
    <property type="entry name" value="DEADc"/>
    <property type="match status" value="1"/>
</dbReference>
<sequence>MEDYGDTSGGGEGSGSAERFDDRPLNGLGGYGDEDYSDVKSLVAQNKGQNQQQVENFNQFPEITPETVTKLQGLGISYLFPIQAECFRPIYSGKDVIGRDLTGSGKTLAFCVPLVEKFRKEGLIGSGKSSLKAIILAPTRELALQVSKVLKCLRHHGDEFRVITVYGGVPIHVQTKELQSGVDFFVGTTGRVMDHIRRGNINFTAMRAVVLDEADQMLNMGFAEDIETIMKSLKEKTNTKQQFILFSATIPDWFKNTAENYMEEDYLYINLAENLKNKTPRNVTHILVRIPSSQREEILAKVMARYLENDKSKAIVFTTTKNDAREISQSSVFGGKAEALHGDVPQRSREFVLKRFRQGRTSVLVATDVASRGLDIPRVDLIVQIEPPRDPEQYIHRSGRTARAGNAGVCVTFCDSRDEQWIEKIIDQAGIDFKELDWENNTDHFPSHNSMDGGSSGSRSLLIGVPGFITYQVAGLFANKGDAYNKCIEVFGRPLTDSFKNTTPIDHPNAIIFDIIEAKEQEMVDAYERARREGPVGFELEKVVSLPTGK</sequence>
<dbReference type="Pfam" id="PF00271">
    <property type="entry name" value="Helicase_C"/>
    <property type="match status" value="1"/>
</dbReference>
<dbReference type="Gene3D" id="3.40.50.300">
    <property type="entry name" value="P-loop containing nucleotide triphosphate hydrolases"/>
    <property type="match status" value="2"/>
</dbReference>
<evidence type="ECO:0000313" key="9">
    <source>
        <dbReference type="Proteomes" id="UP001295684"/>
    </source>
</evidence>
<accession>A0AAD1XBC2</accession>
<evidence type="ECO:0000256" key="5">
    <source>
        <dbReference type="SAM" id="MobiDB-lite"/>
    </source>
</evidence>
<dbReference type="InterPro" id="IPR044742">
    <property type="entry name" value="DEAD/DEAH_RhlB"/>
</dbReference>
<dbReference type="InterPro" id="IPR011545">
    <property type="entry name" value="DEAD/DEAH_box_helicase_dom"/>
</dbReference>
<dbReference type="InterPro" id="IPR027417">
    <property type="entry name" value="P-loop_NTPase"/>
</dbReference>
<proteinExistence type="predicted"/>
<evidence type="ECO:0000259" key="7">
    <source>
        <dbReference type="PROSITE" id="PS51194"/>
    </source>
</evidence>
<keyword evidence="3" id="KW-0347">Helicase</keyword>